<dbReference type="EMBL" id="CP071518">
    <property type="protein sequence ID" value="QSX79801.1"/>
    <property type="molecule type" value="Genomic_DNA"/>
</dbReference>
<proteinExistence type="predicted"/>
<evidence type="ECO:0000313" key="2">
    <source>
        <dbReference type="EMBL" id="QSX79801.1"/>
    </source>
</evidence>
<feature type="transmembrane region" description="Helical" evidence="1">
    <location>
        <begin position="103"/>
        <end position="122"/>
    </location>
</feature>
<keyword evidence="1" id="KW-0472">Membrane</keyword>
<keyword evidence="3" id="KW-1185">Reference proteome</keyword>
<dbReference type="AlphaFoldDB" id="A0A974Y6M7"/>
<dbReference type="RefSeq" id="WP_200610567.1">
    <property type="nucleotide sequence ID" value="NZ_CP071518.1"/>
</dbReference>
<feature type="transmembrane region" description="Helical" evidence="1">
    <location>
        <begin position="134"/>
        <end position="156"/>
    </location>
</feature>
<keyword evidence="1" id="KW-0812">Transmembrane</keyword>
<evidence type="ECO:0008006" key="4">
    <source>
        <dbReference type="Google" id="ProtNLM"/>
    </source>
</evidence>
<keyword evidence="1" id="KW-1133">Transmembrane helix</keyword>
<gene>
    <name evidence="2" type="ORF">I8J32_008210</name>
</gene>
<accession>A0A974Y6M7</accession>
<evidence type="ECO:0000313" key="3">
    <source>
        <dbReference type="Proteomes" id="UP000639274"/>
    </source>
</evidence>
<dbReference type="Proteomes" id="UP000639274">
    <property type="component" value="Chromosome"/>
</dbReference>
<feature type="transmembrane region" description="Helical" evidence="1">
    <location>
        <begin position="15"/>
        <end position="38"/>
    </location>
</feature>
<dbReference type="KEGG" id="lsf:I8J32_008210"/>
<name>A0A974Y6M7_9GAMM</name>
<organism evidence="2 3">
    <name type="scientific">Agrilutibacter solisilvae</name>
    <dbReference type="NCBI Taxonomy" id="2763317"/>
    <lineage>
        <taxon>Bacteria</taxon>
        <taxon>Pseudomonadati</taxon>
        <taxon>Pseudomonadota</taxon>
        <taxon>Gammaproteobacteria</taxon>
        <taxon>Lysobacterales</taxon>
        <taxon>Lysobacteraceae</taxon>
        <taxon>Agrilutibacter</taxon>
    </lineage>
</organism>
<sequence>MASIHPPLTSAPPRAWWPVLLAGVVVGTLDLVFVFTFWGVGWDVAPTRILHSIAAGIQGAAAHQGGTASAALGAACHYFIATCMAAAWWLASGRWALLRQRPLACGLAYGLLLYGFMTWVVVPLSNAPPGGRMPLAWTLSSIAMHALIGVICASLATPGRRGR</sequence>
<protein>
    <recommendedName>
        <fullName evidence="4">DUF1440 domain-containing protein</fullName>
    </recommendedName>
</protein>
<feature type="transmembrane region" description="Helical" evidence="1">
    <location>
        <begin position="70"/>
        <end position="91"/>
    </location>
</feature>
<evidence type="ECO:0000256" key="1">
    <source>
        <dbReference type="SAM" id="Phobius"/>
    </source>
</evidence>
<reference evidence="2 3" key="1">
    <citation type="submission" date="2021-03" db="EMBL/GenBank/DDBJ databases">
        <title>Lysobacter sp. nov. isolated from soil of gangwondo yeongwol, south Korea.</title>
        <authorList>
            <person name="Kim K.R."/>
            <person name="Kim K.H."/>
            <person name="Jeon C.O."/>
        </authorList>
    </citation>
    <scope>NUCLEOTIDE SEQUENCE [LARGE SCALE GENOMIC DNA]</scope>
    <source>
        <strain evidence="2 3">R19</strain>
    </source>
</reference>